<sequence>MIRMNWSKLSNKHIYIFAFYGIFAFTGNAQNSFDEYKKQYPDYNELVLNDIQSYDFTIENNKLKVIQDNQYESMILTENGIQGNKESFSYSELVKLLGYDAYSLVNVGGKEKKIKVTQTNEIQSGQSSVFYDDVKQRQLLFPNLEAGAKKVYNYQVDFLDPFLLHKFIFGGGLPIKNSTLEIKTEKNINIGYKIFNDPSNSIVFSRTEKKGKWIYKWTMKDVKPVKMEGNSPGYLYVIPHINVYIKDYVVNNKKVDVLGDIDKLFAYYKGFTKNLNQTEDPTLKAITLKITENLTNDEDKIKSIFYWVKDNIKYIAFENGYEGFIPREASLICERKFGDCKDMASIITAMAKYANVKNVYIAWIGTREIPYSYEELPTPAVDNHMIAVYKKDKEFIFLDATDKETLYGIPTAFIQGKEAMYNDGETYKIIPVPVVPAEKNEVKEEVKMKIEKDKLLGSGKIEFYGYNRSRLLPRIGDATNKTRFEMIKSLVLKGNNKFNLKDYNEENIKDRDKPYQISYNFDLGNYIVKVDKEMYVNLFLDRPLEKIIIEKDRLAKFEFEHLNYVNSIYELEIPKNCTVKYVPKNYSMDNDYIKADFVYEVKNNKILLHSQLKQKKLLLDKPDFELWNKSIKELKNNYTDTLILLEK</sequence>
<dbReference type="Pfam" id="PF12969">
    <property type="entry name" value="DUF3857"/>
    <property type="match status" value="1"/>
</dbReference>
<dbReference type="AlphaFoldDB" id="A0A1M5LJE2"/>
<dbReference type="InterPro" id="IPR002931">
    <property type="entry name" value="Transglutaminase-like"/>
</dbReference>
<evidence type="ECO:0000259" key="1">
    <source>
        <dbReference type="Pfam" id="PF01841"/>
    </source>
</evidence>
<proteinExistence type="predicted"/>
<evidence type="ECO:0000259" key="2">
    <source>
        <dbReference type="Pfam" id="PF12969"/>
    </source>
</evidence>
<feature type="domain" description="Transglutaminase-like" evidence="1">
    <location>
        <begin position="285"/>
        <end position="357"/>
    </location>
</feature>
<dbReference type="InterPro" id="IPR038765">
    <property type="entry name" value="Papain-like_cys_pep_sf"/>
</dbReference>
<dbReference type="SUPFAM" id="SSF54001">
    <property type="entry name" value="Cysteine proteinases"/>
    <property type="match status" value="1"/>
</dbReference>
<dbReference type="OrthoDB" id="8595007at2"/>
<organism evidence="3 4">
    <name type="scientific">Flavobacterium fluvii</name>
    <dbReference type="NCBI Taxonomy" id="468056"/>
    <lineage>
        <taxon>Bacteria</taxon>
        <taxon>Pseudomonadati</taxon>
        <taxon>Bacteroidota</taxon>
        <taxon>Flavobacteriia</taxon>
        <taxon>Flavobacteriales</taxon>
        <taxon>Flavobacteriaceae</taxon>
        <taxon>Flavobacterium</taxon>
    </lineage>
</organism>
<evidence type="ECO:0000313" key="3">
    <source>
        <dbReference type="EMBL" id="SHG65232.1"/>
    </source>
</evidence>
<dbReference type="Gene3D" id="3.10.620.30">
    <property type="match status" value="1"/>
</dbReference>
<dbReference type="Proteomes" id="UP000184516">
    <property type="component" value="Unassembled WGS sequence"/>
</dbReference>
<dbReference type="Gene3D" id="2.60.40.3140">
    <property type="match status" value="1"/>
</dbReference>
<feature type="domain" description="DUF3857" evidence="2">
    <location>
        <begin position="70"/>
        <end position="226"/>
    </location>
</feature>
<dbReference type="Gene3D" id="2.60.120.1130">
    <property type="match status" value="1"/>
</dbReference>
<dbReference type="Pfam" id="PF01841">
    <property type="entry name" value="Transglut_core"/>
    <property type="match status" value="1"/>
</dbReference>
<protein>
    <submittedName>
        <fullName evidence="3">Transglutaminase-like superfamily protein</fullName>
    </submittedName>
</protein>
<dbReference type="STRING" id="468056.SAMN05443549_105237"/>
<accession>A0A1M5LJE2</accession>
<name>A0A1M5LJE2_9FLAO</name>
<reference evidence="4" key="1">
    <citation type="submission" date="2016-11" db="EMBL/GenBank/DDBJ databases">
        <authorList>
            <person name="Varghese N."/>
            <person name="Submissions S."/>
        </authorList>
    </citation>
    <scope>NUCLEOTIDE SEQUENCE [LARGE SCALE GENOMIC DNA]</scope>
    <source>
        <strain evidence="4">DSM 19978</strain>
    </source>
</reference>
<dbReference type="EMBL" id="FQWB01000005">
    <property type="protein sequence ID" value="SHG65232.1"/>
    <property type="molecule type" value="Genomic_DNA"/>
</dbReference>
<gene>
    <name evidence="3" type="ORF">SAMN05443549_105237</name>
</gene>
<keyword evidence="4" id="KW-1185">Reference proteome</keyword>
<evidence type="ECO:0000313" key="4">
    <source>
        <dbReference type="Proteomes" id="UP000184516"/>
    </source>
</evidence>
<dbReference type="InterPro" id="IPR024618">
    <property type="entry name" value="DUF3857"/>
</dbReference>